<dbReference type="AlphaFoldDB" id="A0A1I6LQB2"/>
<name>A0A1I6LQB2_9BACT</name>
<sequence length="331" mass="37532">MWGFGAGTDSHSPPTALLQVRCRCVCNCPLFVIPEGNLLLPLLLFLRISRGFRSCLCLHLQRKRVHIANHIGATILRMLLAEIHGKRLPEVETQEDWLTSAVFGHLRHIPPSLFWQELFERAKNVGPQQSSLASQLFHEGIALSSFMNLEMKFWPNSQRYGEPDLILRFTGPSICPLIVLFEMKLNSTKSGVGKNDQLVKYLQLLDDKAALHEWTCAKDHRFVVYLTRIFAHQEIEDSVRMSGDSSSAERFFGLEWRDILETADSEANGNELLKELASFLKGRGFESFKGLRTPSLPVNWAGLSFYTSDYFVPLEAFGWPAGEPVGRFYGE</sequence>
<accession>A0A1I6LQB2</accession>
<reference evidence="1 2" key="1">
    <citation type="submission" date="2016-10" db="EMBL/GenBank/DDBJ databases">
        <authorList>
            <person name="de Groot N.N."/>
        </authorList>
    </citation>
    <scope>NUCLEOTIDE SEQUENCE [LARGE SCALE GENOMIC DNA]</scope>
    <source>
        <strain evidence="1 2">DSM 21001</strain>
    </source>
</reference>
<dbReference type="STRING" id="474950.SAMN05421771_1087"/>
<evidence type="ECO:0000313" key="1">
    <source>
        <dbReference type="EMBL" id="SFS05480.1"/>
    </source>
</evidence>
<gene>
    <name evidence="1" type="ORF">SAMN05421771_1087</name>
</gene>
<dbReference type="EMBL" id="FOZL01000001">
    <property type="protein sequence ID" value="SFS05480.1"/>
    <property type="molecule type" value="Genomic_DNA"/>
</dbReference>
<organism evidence="1 2">
    <name type="scientific">Granulicella pectinivorans</name>
    <dbReference type="NCBI Taxonomy" id="474950"/>
    <lineage>
        <taxon>Bacteria</taxon>
        <taxon>Pseudomonadati</taxon>
        <taxon>Acidobacteriota</taxon>
        <taxon>Terriglobia</taxon>
        <taxon>Terriglobales</taxon>
        <taxon>Acidobacteriaceae</taxon>
        <taxon>Granulicella</taxon>
    </lineage>
</organism>
<dbReference type="Proteomes" id="UP000199024">
    <property type="component" value="Unassembled WGS sequence"/>
</dbReference>
<proteinExistence type="predicted"/>
<protein>
    <submittedName>
        <fullName evidence="1">Uncharacterized protein</fullName>
    </submittedName>
</protein>
<keyword evidence="2" id="KW-1185">Reference proteome</keyword>
<evidence type="ECO:0000313" key="2">
    <source>
        <dbReference type="Proteomes" id="UP000199024"/>
    </source>
</evidence>